<sequence length="69" mass="7901">MKLSLEQSSKQITLLKQKRDEQGLTTTEKDALIALQEARLDFLEEQFRLAKHKLFASKSEAHVAQGNLF</sequence>
<feature type="non-terminal residue" evidence="1">
    <location>
        <position position="69"/>
    </location>
</feature>
<proteinExistence type="predicted"/>
<protein>
    <submittedName>
        <fullName evidence="1">IS66 family transposase</fullName>
    </submittedName>
</protein>
<name>A0ABV7FUY0_9ALTE</name>
<keyword evidence="2" id="KW-1185">Reference proteome</keyword>
<reference evidence="2" key="1">
    <citation type="journal article" date="2019" name="Int. J. Syst. Evol. Microbiol.">
        <title>The Global Catalogue of Microorganisms (GCM) 10K type strain sequencing project: providing services to taxonomists for standard genome sequencing and annotation.</title>
        <authorList>
            <consortium name="The Broad Institute Genomics Platform"/>
            <consortium name="The Broad Institute Genome Sequencing Center for Infectious Disease"/>
            <person name="Wu L."/>
            <person name="Ma J."/>
        </authorList>
    </citation>
    <scope>NUCLEOTIDE SEQUENCE [LARGE SCALE GENOMIC DNA]</scope>
    <source>
        <strain evidence="2">KCTC 52473</strain>
    </source>
</reference>
<evidence type="ECO:0000313" key="1">
    <source>
        <dbReference type="EMBL" id="MFC3122515.1"/>
    </source>
</evidence>
<comment type="caution">
    <text evidence="1">The sequence shown here is derived from an EMBL/GenBank/DDBJ whole genome shotgun (WGS) entry which is preliminary data.</text>
</comment>
<organism evidence="1 2">
    <name type="scientific">Agaribacter flavus</name>
    <dbReference type="NCBI Taxonomy" id="1902781"/>
    <lineage>
        <taxon>Bacteria</taxon>
        <taxon>Pseudomonadati</taxon>
        <taxon>Pseudomonadota</taxon>
        <taxon>Gammaproteobacteria</taxon>
        <taxon>Alteromonadales</taxon>
        <taxon>Alteromonadaceae</taxon>
        <taxon>Agaribacter</taxon>
    </lineage>
</organism>
<evidence type="ECO:0000313" key="2">
    <source>
        <dbReference type="Proteomes" id="UP001595478"/>
    </source>
</evidence>
<accession>A0ABV7FUY0</accession>
<dbReference type="EMBL" id="JBHRSW010000023">
    <property type="protein sequence ID" value="MFC3122515.1"/>
    <property type="molecule type" value="Genomic_DNA"/>
</dbReference>
<dbReference type="Proteomes" id="UP001595478">
    <property type="component" value="Unassembled WGS sequence"/>
</dbReference>
<gene>
    <name evidence="1" type="ORF">ACFOHL_12875</name>
</gene>